<dbReference type="GO" id="GO:0046872">
    <property type="term" value="F:metal ion binding"/>
    <property type="evidence" value="ECO:0007669"/>
    <property type="project" value="UniProtKB-KW"/>
</dbReference>
<evidence type="ECO:0000313" key="7">
    <source>
        <dbReference type="Proteomes" id="UP000619265"/>
    </source>
</evidence>
<dbReference type="Gene3D" id="3.40.50.1000">
    <property type="entry name" value="HAD superfamily/HAD-like"/>
    <property type="match status" value="1"/>
</dbReference>
<dbReference type="InterPro" id="IPR036412">
    <property type="entry name" value="HAD-like_sf"/>
</dbReference>
<dbReference type="SFLD" id="SFLDF00027">
    <property type="entry name" value="p-type_atpase"/>
    <property type="match status" value="1"/>
</dbReference>
<feature type="non-terminal residue" evidence="6">
    <location>
        <position position="385"/>
    </location>
</feature>
<reference evidence="6" key="2">
    <citation type="submission" date="2020-03" db="EMBL/GenBank/DDBJ databases">
        <title>Walnut 2.0.</title>
        <authorList>
            <person name="Marrano A."/>
            <person name="Britton M."/>
            <person name="Zimin A.V."/>
            <person name="Zaini P.A."/>
            <person name="Workman R."/>
            <person name="Puiu D."/>
            <person name="Bianco L."/>
            <person name="Allen B.J."/>
            <person name="Troggio M."/>
            <person name="Leslie C.A."/>
            <person name="Timp W."/>
            <person name="Dendekar A."/>
            <person name="Salzberg S.L."/>
            <person name="Neale D.B."/>
        </authorList>
    </citation>
    <scope>NUCLEOTIDE SEQUENCE</scope>
    <source>
        <tissue evidence="6">Leaves</tissue>
    </source>
</reference>
<dbReference type="AlphaFoldDB" id="A0A833XPC7"/>
<dbReference type="PRINTS" id="PR00119">
    <property type="entry name" value="CATATPASE"/>
</dbReference>
<dbReference type="InterPro" id="IPR023214">
    <property type="entry name" value="HAD_sf"/>
</dbReference>
<comment type="subcellular location">
    <subcellularLocation>
        <location evidence="1">Membrane</location>
    </subcellularLocation>
</comment>
<proteinExistence type="predicted"/>
<keyword evidence="3" id="KW-1278">Translocase</keyword>
<dbReference type="InterPro" id="IPR044492">
    <property type="entry name" value="P_typ_ATPase_HD_dom"/>
</dbReference>
<dbReference type="PROSITE" id="PS00154">
    <property type="entry name" value="ATPASE_E1_E2"/>
    <property type="match status" value="1"/>
</dbReference>
<dbReference type="SUPFAM" id="SSF81660">
    <property type="entry name" value="Metal cation-transporting ATPase, ATP-binding domain N"/>
    <property type="match status" value="1"/>
</dbReference>
<dbReference type="Proteomes" id="UP000619265">
    <property type="component" value="Unassembled WGS sequence"/>
</dbReference>
<dbReference type="GO" id="GO:0005524">
    <property type="term" value="F:ATP binding"/>
    <property type="evidence" value="ECO:0007669"/>
    <property type="project" value="InterPro"/>
</dbReference>
<dbReference type="Gramene" id="Jr06_10580_p1">
    <property type="protein sequence ID" value="cds.Jr06_10580_p1"/>
    <property type="gene ID" value="Jr06_10580"/>
</dbReference>
<reference evidence="6" key="1">
    <citation type="submission" date="2015-10" db="EMBL/GenBank/DDBJ databases">
        <authorList>
            <person name="Martinez-Garcia P.J."/>
            <person name="Crepeau M.W."/>
            <person name="Puiu D."/>
            <person name="Gonzalez-Ibeas D."/>
            <person name="Whalen J."/>
            <person name="Stevens K."/>
            <person name="Paul R."/>
            <person name="Butterfield T."/>
            <person name="Britton M."/>
            <person name="Reagan R."/>
            <person name="Chakraborty S."/>
            <person name="Walawage S.L."/>
            <person name="Vasquez-Gross H.A."/>
            <person name="Cardeno C."/>
            <person name="Famula R."/>
            <person name="Pratt K."/>
            <person name="Kuruganti S."/>
            <person name="Aradhya M.K."/>
            <person name="Leslie C.A."/>
            <person name="Dandekar A.M."/>
            <person name="Salzberg S.L."/>
            <person name="Wegrzyn J.L."/>
            <person name="Langley C.H."/>
            <person name="Neale D.B."/>
        </authorList>
    </citation>
    <scope>NUCLEOTIDE SEQUENCE</scope>
    <source>
        <tissue evidence="6">Leaves</tissue>
    </source>
</reference>
<keyword evidence="5" id="KW-0472">Membrane</keyword>
<name>A0A833XPC7_JUGRE</name>
<organism evidence="6 7">
    <name type="scientific">Juglans regia</name>
    <name type="common">English walnut</name>
    <dbReference type="NCBI Taxonomy" id="51240"/>
    <lineage>
        <taxon>Eukaryota</taxon>
        <taxon>Viridiplantae</taxon>
        <taxon>Streptophyta</taxon>
        <taxon>Embryophyta</taxon>
        <taxon>Tracheophyta</taxon>
        <taxon>Spermatophyta</taxon>
        <taxon>Magnoliopsida</taxon>
        <taxon>eudicotyledons</taxon>
        <taxon>Gunneridae</taxon>
        <taxon>Pentapetalae</taxon>
        <taxon>rosids</taxon>
        <taxon>fabids</taxon>
        <taxon>Fagales</taxon>
        <taxon>Juglandaceae</taxon>
        <taxon>Juglans</taxon>
    </lineage>
</organism>
<evidence type="ECO:0008006" key="8">
    <source>
        <dbReference type="Google" id="ProtNLM"/>
    </source>
</evidence>
<dbReference type="GO" id="GO:0016887">
    <property type="term" value="F:ATP hydrolysis activity"/>
    <property type="evidence" value="ECO:0007669"/>
    <property type="project" value="InterPro"/>
</dbReference>
<dbReference type="FunFam" id="3.40.1110.10:FF:000046">
    <property type="entry name" value="Copper-transporting ATPase PAA2, chloroplastic"/>
    <property type="match status" value="1"/>
</dbReference>
<accession>A0A833XPC7</accession>
<evidence type="ECO:0000256" key="1">
    <source>
        <dbReference type="ARBA" id="ARBA00004370"/>
    </source>
</evidence>
<evidence type="ECO:0000256" key="4">
    <source>
        <dbReference type="ARBA" id="ARBA00022989"/>
    </source>
</evidence>
<protein>
    <recommendedName>
        <fullName evidence="8">Copper-transporting ATPase PAA2, chloroplastic-like</fullName>
    </recommendedName>
</protein>
<dbReference type="SFLD" id="SFLDG00002">
    <property type="entry name" value="C1.7:_P-type_atpase_like"/>
    <property type="match status" value="1"/>
</dbReference>
<gene>
    <name evidence="6" type="ORF">F2P56_012785</name>
</gene>
<sequence>SRACILLIRDWKTHGGGHCGLHFLVVSCPCALGLATPTAILVGTSLGARQGLLIRGGDVLQRLASIDYVALDKTGTLTEGKPAVSAVASFLYEENEILQIAAAVEKTASHPIAKAIIRKAEALNLDIPVTRGQLAEPGFGTLAEVDGRLVAVGALEWVHERFQKRADPSDLRNLEHAVMQHSVEGISLSNYSKTVVYVGREGEGIIGVIAISDSLRHDAKSTVTRLQQKGIKAVLLSGDREEAVATIAKTVGIGSDCINASLSPQQKSGVISTLKSAGHHVAMVGDGINDAPSLALADVGIALQIEAQENAASDAASIVLLGNKLSQVVDALELAQSTMAKVYQNLSWAIAYNVVAIPIAAGALLPQYDFAMTPSLSGMQIYTSL</sequence>
<comment type="caution">
    <text evidence="6">The sequence shown here is derived from an EMBL/GenBank/DDBJ whole genome shotgun (WGS) entry which is preliminary data.</text>
</comment>
<dbReference type="PANTHER" id="PTHR43520:SF19">
    <property type="entry name" value="COPPER-TRANSPORTING ATPASE PAA2, CHLOROPLASTIC"/>
    <property type="match status" value="1"/>
</dbReference>
<dbReference type="SUPFAM" id="SSF56784">
    <property type="entry name" value="HAD-like"/>
    <property type="match status" value="1"/>
</dbReference>
<dbReference type="InterPro" id="IPR001757">
    <property type="entry name" value="P_typ_ATPase"/>
</dbReference>
<dbReference type="Pfam" id="PF00702">
    <property type="entry name" value="Hydrolase"/>
    <property type="match status" value="1"/>
</dbReference>
<evidence type="ECO:0000256" key="2">
    <source>
        <dbReference type="ARBA" id="ARBA00022692"/>
    </source>
</evidence>
<dbReference type="NCBIfam" id="TIGR01494">
    <property type="entry name" value="ATPase_P-type"/>
    <property type="match status" value="1"/>
</dbReference>
<evidence type="ECO:0000256" key="3">
    <source>
        <dbReference type="ARBA" id="ARBA00022967"/>
    </source>
</evidence>
<dbReference type="InterPro" id="IPR023299">
    <property type="entry name" value="ATPase_P-typ_cyto_dom_N"/>
</dbReference>
<dbReference type="EMBL" id="LIHL02000006">
    <property type="protein sequence ID" value="KAF5468645.1"/>
    <property type="molecule type" value="Genomic_DNA"/>
</dbReference>
<dbReference type="PANTHER" id="PTHR43520">
    <property type="entry name" value="ATP7, ISOFORM B"/>
    <property type="match status" value="1"/>
</dbReference>
<dbReference type="SFLD" id="SFLDS00003">
    <property type="entry name" value="Haloacid_Dehalogenase"/>
    <property type="match status" value="1"/>
</dbReference>
<dbReference type="Gene3D" id="3.40.1110.10">
    <property type="entry name" value="Calcium-transporting ATPase, cytoplasmic domain N"/>
    <property type="match status" value="1"/>
</dbReference>
<keyword evidence="2" id="KW-0812">Transmembrane</keyword>
<dbReference type="GO" id="GO:0016020">
    <property type="term" value="C:membrane"/>
    <property type="evidence" value="ECO:0007669"/>
    <property type="project" value="UniProtKB-SubCell"/>
</dbReference>
<evidence type="ECO:0000313" key="6">
    <source>
        <dbReference type="EMBL" id="KAF5468645.1"/>
    </source>
</evidence>
<keyword evidence="4" id="KW-1133">Transmembrane helix</keyword>
<dbReference type="InterPro" id="IPR018303">
    <property type="entry name" value="ATPase_P-typ_P_site"/>
</dbReference>
<evidence type="ECO:0000256" key="5">
    <source>
        <dbReference type="ARBA" id="ARBA00023136"/>
    </source>
</evidence>